<feature type="compositionally biased region" description="Acidic residues" evidence="1">
    <location>
        <begin position="489"/>
        <end position="499"/>
    </location>
</feature>
<dbReference type="EMBL" id="WHVB01000009">
    <property type="protein sequence ID" value="KAF8479770.1"/>
    <property type="molecule type" value="Genomic_DNA"/>
</dbReference>
<dbReference type="GO" id="GO:1990269">
    <property type="term" value="F:RNA polymerase II C-terminal domain phosphoserine binding"/>
    <property type="evidence" value="ECO:0007669"/>
    <property type="project" value="TreeGrafter"/>
</dbReference>
<dbReference type="Proteomes" id="UP000759537">
    <property type="component" value="Unassembled WGS sequence"/>
</dbReference>
<reference evidence="2" key="1">
    <citation type="submission" date="2019-10" db="EMBL/GenBank/DDBJ databases">
        <authorList>
            <consortium name="DOE Joint Genome Institute"/>
            <person name="Kuo A."/>
            <person name="Miyauchi S."/>
            <person name="Kiss E."/>
            <person name="Drula E."/>
            <person name="Kohler A."/>
            <person name="Sanchez-Garcia M."/>
            <person name="Andreopoulos B."/>
            <person name="Barry K.W."/>
            <person name="Bonito G."/>
            <person name="Buee M."/>
            <person name="Carver A."/>
            <person name="Chen C."/>
            <person name="Cichocki N."/>
            <person name="Clum A."/>
            <person name="Culley D."/>
            <person name="Crous P.W."/>
            <person name="Fauchery L."/>
            <person name="Girlanda M."/>
            <person name="Hayes R."/>
            <person name="Keri Z."/>
            <person name="LaButti K."/>
            <person name="Lipzen A."/>
            <person name="Lombard V."/>
            <person name="Magnuson J."/>
            <person name="Maillard F."/>
            <person name="Morin E."/>
            <person name="Murat C."/>
            <person name="Nolan M."/>
            <person name="Ohm R."/>
            <person name="Pangilinan J."/>
            <person name="Pereira M."/>
            <person name="Perotto S."/>
            <person name="Peter M."/>
            <person name="Riley R."/>
            <person name="Sitrit Y."/>
            <person name="Stielow B."/>
            <person name="Szollosi G."/>
            <person name="Zifcakova L."/>
            <person name="Stursova M."/>
            <person name="Spatafora J.W."/>
            <person name="Tedersoo L."/>
            <person name="Vaario L.-M."/>
            <person name="Yamada A."/>
            <person name="Yan M."/>
            <person name="Wang P."/>
            <person name="Xu J."/>
            <person name="Bruns T."/>
            <person name="Baldrian P."/>
            <person name="Vilgalys R."/>
            <person name="Henrissat B."/>
            <person name="Grigoriev I.V."/>
            <person name="Hibbett D."/>
            <person name="Nagy L.G."/>
            <person name="Martin F.M."/>
        </authorList>
    </citation>
    <scope>NUCLEOTIDE SEQUENCE</scope>
    <source>
        <strain evidence="2">Prilba</strain>
    </source>
</reference>
<name>A0A9P5MVR6_9AGAM</name>
<evidence type="ECO:0000256" key="1">
    <source>
        <dbReference type="SAM" id="MobiDB-lite"/>
    </source>
</evidence>
<proteinExistence type="predicted"/>
<feature type="compositionally biased region" description="Basic and acidic residues" evidence="1">
    <location>
        <begin position="321"/>
        <end position="334"/>
    </location>
</feature>
<dbReference type="GO" id="GO:0006368">
    <property type="term" value="P:transcription elongation by RNA polymerase II"/>
    <property type="evidence" value="ECO:0007669"/>
    <property type="project" value="InterPro"/>
</dbReference>
<sequence length="524" mass="58341">MSSSLAGALASPDTIKFQQDVDMHPSSFDDAPPDTATEDHLKQEEEMGDLFGEDSNVDFVHHGRDQHASGAPSAAESRYSSPFSAPPPDDGLSSPDRKRREALEYEEDDEPNPLIEHRLEASVSIPNIPLPKSSDGQHWVIRMPNFVKVDSKPFHPDTYVGPEHEEDFLGGTHERDMGIKLRVENTVRWRWAKNRNDQDHRQSNAHIIRWSDGSMSLRLGKEYFDVNQVIDSSGSAHRQAFGTSQNSQPQSQSPGTPTTTPGKAHGLTYLVAQHKRAEILQAEAAITGFLTLRPTDMQSETHRLVVRAVGQKHSKVARLRMAPDMDPEREKQELIRASAKKPRHPRGEEGGGGGSRRRRAQGGGRRRSGGDMDIWSDDDEPGYDAYANDDDDGRSPKKRRAREPEERRGGEYQTDDFVVADSDEDDAAAGHGSDGAARRKKGTRPEAEEDTLDKLEAQISQQEADRKRRRDEAPDAPEGGGDQAGETAMEIESEEDEEEFRVRRAGGTRKRTTVAGFDEEEEDE</sequence>
<accession>A0A9P5MVR6</accession>
<reference evidence="2" key="2">
    <citation type="journal article" date="2020" name="Nat. Commun.">
        <title>Large-scale genome sequencing of mycorrhizal fungi provides insights into the early evolution of symbiotic traits.</title>
        <authorList>
            <person name="Miyauchi S."/>
            <person name="Kiss E."/>
            <person name="Kuo A."/>
            <person name="Drula E."/>
            <person name="Kohler A."/>
            <person name="Sanchez-Garcia M."/>
            <person name="Morin E."/>
            <person name="Andreopoulos B."/>
            <person name="Barry K.W."/>
            <person name="Bonito G."/>
            <person name="Buee M."/>
            <person name="Carver A."/>
            <person name="Chen C."/>
            <person name="Cichocki N."/>
            <person name="Clum A."/>
            <person name="Culley D."/>
            <person name="Crous P.W."/>
            <person name="Fauchery L."/>
            <person name="Girlanda M."/>
            <person name="Hayes R.D."/>
            <person name="Keri Z."/>
            <person name="LaButti K."/>
            <person name="Lipzen A."/>
            <person name="Lombard V."/>
            <person name="Magnuson J."/>
            <person name="Maillard F."/>
            <person name="Murat C."/>
            <person name="Nolan M."/>
            <person name="Ohm R.A."/>
            <person name="Pangilinan J."/>
            <person name="Pereira M.F."/>
            <person name="Perotto S."/>
            <person name="Peter M."/>
            <person name="Pfister S."/>
            <person name="Riley R."/>
            <person name="Sitrit Y."/>
            <person name="Stielow J.B."/>
            <person name="Szollosi G."/>
            <person name="Zifcakova L."/>
            <person name="Stursova M."/>
            <person name="Spatafora J.W."/>
            <person name="Tedersoo L."/>
            <person name="Vaario L.M."/>
            <person name="Yamada A."/>
            <person name="Yan M."/>
            <person name="Wang P."/>
            <person name="Xu J."/>
            <person name="Bruns T."/>
            <person name="Baldrian P."/>
            <person name="Vilgalys R."/>
            <person name="Dunand C."/>
            <person name="Henrissat B."/>
            <person name="Grigoriev I.V."/>
            <person name="Hibbett D."/>
            <person name="Nagy L.G."/>
            <person name="Martin F.M."/>
        </authorList>
    </citation>
    <scope>NUCLEOTIDE SEQUENCE</scope>
    <source>
        <strain evidence="2">Prilba</strain>
    </source>
</reference>
<protein>
    <submittedName>
        <fullName evidence="2">Leo1-like protein-domain-containing protein</fullName>
    </submittedName>
</protein>
<feature type="compositionally biased region" description="Basic residues" evidence="1">
    <location>
        <begin position="503"/>
        <end position="512"/>
    </location>
</feature>
<dbReference type="OrthoDB" id="20844at2759"/>
<feature type="compositionally biased region" description="Basic residues" evidence="1">
    <location>
        <begin position="355"/>
        <end position="367"/>
    </location>
</feature>
<evidence type="ECO:0000313" key="2">
    <source>
        <dbReference type="EMBL" id="KAF8479770.1"/>
    </source>
</evidence>
<feature type="compositionally biased region" description="Basic and acidic residues" evidence="1">
    <location>
        <begin position="463"/>
        <end position="473"/>
    </location>
</feature>
<gene>
    <name evidence="2" type="ORF">DFH94DRAFT_496507</name>
</gene>
<dbReference type="Pfam" id="PF04004">
    <property type="entry name" value="Leo1"/>
    <property type="match status" value="1"/>
</dbReference>
<feature type="region of interest" description="Disordered" evidence="1">
    <location>
        <begin position="1"/>
        <end position="97"/>
    </location>
</feature>
<feature type="region of interest" description="Disordered" evidence="1">
    <location>
        <begin position="310"/>
        <end position="524"/>
    </location>
</feature>
<dbReference type="GO" id="GO:0016593">
    <property type="term" value="C:Cdc73/Paf1 complex"/>
    <property type="evidence" value="ECO:0007669"/>
    <property type="project" value="InterPro"/>
</dbReference>
<feature type="compositionally biased region" description="Acidic residues" evidence="1">
    <location>
        <begin position="374"/>
        <end position="392"/>
    </location>
</feature>
<dbReference type="InterPro" id="IPR007149">
    <property type="entry name" value="Leo1"/>
</dbReference>
<comment type="caution">
    <text evidence="2">The sequence shown here is derived from an EMBL/GenBank/DDBJ whole genome shotgun (WGS) entry which is preliminary data.</text>
</comment>
<keyword evidence="3" id="KW-1185">Reference proteome</keyword>
<dbReference type="AlphaFoldDB" id="A0A9P5MVR6"/>
<feature type="compositionally biased region" description="Acidic residues" evidence="1">
    <location>
        <begin position="46"/>
        <end position="56"/>
    </location>
</feature>
<feature type="compositionally biased region" description="Low complexity" evidence="1">
    <location>
        <begin position="242"/>
        <end position="262"/>
    </location>
</feature>
<organism evidence="2 3">
    <name type="scientific">Russula ochroleuca</name>
    <dbReference type="NCBI Taxonomy" id="152965"/>
    <lineage>
        <taxon>Eukaryota</taxon>
        <taxon>Fungi</taxon>
        <taxon>Dikarya</taxon>
        <taxon>Basidiomycota</taxon>
        <taxon>Agaricomycotina</taxon>
        <taxon>Agaricomycetes</taxon>
        <taxon>Russulales</taxon>
        <taxon>Russulaceae</taxon>
        <taxon>Russula</taxon>
    </lineage>
</organism>
<evidence type="ECO:0000313" key="3">
    <source>
        <dbReference type="Proteomes" id="UP000759537"/>
    </source>
</evidence>
<dbReference type="GO" id="GO:0032968">
    <property type="term" value="P:positive regulation of transcription elongation by RNA polymerase II"/>
    <property type="evidence" value="ECO:0007669"/>
    <property type="project" value="TreeGrafter"/>
</dbReference>
<feature type="region of interest" description="Disordered" evidence="1">
    <location>
        <begin position="235"/>
        <end position="264"/>
    </location>
</feature>
<dbReference type="PANTHER" id="PTHR23146:SF0">
    <property type="entry name" value="RNA POLYMERASE-ASSOCIATED PROTEIN LEO1"/>
    <property type="match status" value="1"/>
</dbReference>
<dbReference type="PANTHER" id="PTHR23146">
    <property type="entry name" value="LEO1 PROTEIN"/>
    <property type="match status" value="1"/>
</dbReference>